<gene>
    <name evidence="3" type="ORF">EAH_00041060</name>
</gene>
<dbReference type="OrthoDB" id="348970at2759"/>
<evidence type="ECO:0000313" key="4">
    <source>
        <dbReference type="Proteomes" id="UP000018050"/>
    </source>
</evidence>
<reference evidence="3" key="1">
    <citation type="submission" date="2013-10" db="EMBL/GenBank/DDBJ databases">
        <title>Genomic analysis of the causative agents of coccidiosis in chickens.</title>
        <authorList>
            <person name="Reid A.J."/>
            <person name="Blake D."/>
            <person name="Billington K."/>
            <person name="Browne H."/>
            <person name="Dunn M."/>
            <person name="Hung S."/>
            <person name="Kawahara F."/>
            <person name="Miranda-Saavedra D."/>
            <person name="Mourier T."/>
            <person name="Nagra H."/>
            <person name="Otto T.D."/>
            <person name="Rawlings N."/>
            <person name="Sanchez A."/>
            <person name="Sanders M."/>
            <person name="Subramaniam C."/>
            <person name="Tay Y."/>
            <person name="Dear P."/>
            <person name="Doerig C."/>
            <person name="Gruber A."/>
            <person name="Parkinson J."/>
            <person name="Shirley M."/>
            <person name="Wan K.L."/>
            <person name="Berriman M."/>
            <person name="Tomley F."/>
            <person name="Pain A."/>
        </authorList>
    </citation>
    <scope>NUCLEOTIDE SEQUENCE</scope>
    <source>
        <strain evidence="3">Houghton</strain>
    </source>
</reference>
<protein>
    <submittedName>
        <fullName evidence="3">Uncharacterized protein</fullName>
    </submittedName>
</protein>
<keyword evidence="1" id="KW-0175">Coiled coil</keyword>
<dbReference type="EMBL" id="HG673447">
    <property type="protein sequence ID" value="CDI83620.1"/>
    <property type="molecule type" value="Genomic_DNA"/>
</dbReference>
<feature type="compositionally biased region" description="Pro residues" evidence="2">
    <location>
        <begin position="359"/>
        <end position="370"/>
    </location>
</feature>
<dbReference type="GeneID" id="25272176"/>
<feature type="region of interest" description="Disordered" evidence="2">
    <location>
        <begin position="713"/>
        <end position="735"/>
    </location>
</feature>
<dbReference type="Proteomes" id="UP000018050">
    <property type="component" value="Unassembled WGS sequence"/>
</dbReference>
<feature type="region of interest" description="Disordered" evidence="2">
    <location>
        <begin position="281"/>
        <end position="378"/>
    </location>
</feature>
<evidence type="ECO:0000313" key="3">
    <source>
        <dbReference type="EMBL" id="CDI83620.1"/>
    </source>
</evidence>
<dbReference type="VEuPathDB" id="ToxoDB:EAH_00041060"/>
<evidence type="ECO:0000256" key="1">
    <source>
        <dbReference type="SAM" id="Coils"/>
    </source>
</evidence>
<dbReference type="AlphaFoldDB" id="U6GTY0"/>
<feature type="coiled-coil region" evidence="1">
    <location>
        <begin position="429"/>
        <end position="458"/>
    </location>
</feature>
<organism evidence="3 4">
    <name type="scientific">Eimeria acervulina</name>
    <name type="common">Coccidian parasite</name>
    <dbReference type="NCBI Taxonomy" id="5801"/>
    <lineage>
        <taxon>Eukaryota</taxon>
        <taxon>Sar</taxon>
        <taxon>Alveolata</taxon>
        <taxon>Apicomplexa</taxon>
        <taxon>Conoidasida</taxon>
        <taxon>Coccidia</taxon>
        <taxon>Eucoccidiorida</taxon>
        <taxon>Eimeriorina</taxon>
        <taxon>Eimeriidae</taxon>
        <taxon>Eimeria</taxon>
    </lineage>
</organism>
<evidence type="ECO:0000256" key="2">
    <source>
        <dbReference type="SAM" id="MobiDB-lite"/>
    </source>
</evidence>
<accession>U6GTY0</accession>
<dbReference type="RefSeq" id="XP_013247284.1">
    <property type="nucleotide sequence ID" value="XM_013391830.1"/>
</dbReference>
<name>U6GTY0_EIMAC</name>
<proteinExistence type="predicted"/>
<sequence length="974" mass="99440">MQQEGLSTVYVLHGVKRHLLDCSAVAAELHRWHFRVQEAELLLQSVRPGELQEASQQQAAEEAAEVASCLMHAAVLLGSLPEAAIRRQTAERLQQRVLSLVSLLLKESVCSNSLSGFRCAVSALNKLGAAECLLKELPAALRSLLQREWVCFWQQTPAADADAAAAAAAAAGAAATEGGAAGGAPGTATAGAGGAAASRAAAARGGGGGEYGGSSELQLLQQDLLLAAATDKVFVNNIFADVSSSQRKIAEAEALIAYAERWTSIVEETAGLLRAAAIAVGTGRRQRDTEGPLTPSPLSGAPQWGPSPGGPHQGGPPPGGPHPGGPSLGGPHPGGPPLGAPHQGVPQLSGGPHHGGPPSGAPPLGGPPSGGPIEGGVIGGKFAAEEQQMHSSVSPFEGEGPTNPEVRSLWLSLLLASLAAGADVPLPYLERLLQRFRLQQQQQQQQQQQDGLELAEQLLDAYEVVATLINATPAFAETEATEPHLWERAVSQMEEETQAAVGYIVGCLPSLCKKCSAAAAPFLVAAADAALVEQLNCLTPRVNAFHQSVAFQAKSSLQQHKDRFCGSSFGALPLNSSMLSACLQLHALMSSLQHKLQEVGLVLGEQLAPAAGRPNRLSHCVELLLQQPDFPLLSPSPAAVRTAQKALINSGAAATPQHLLPLSFGAHAALAAASQDLVVCCCCMPVDLFLQHCYADTLTAAAAAAAAAAASSRNSTSNGMGATSNSSSSSSSSMSSIIDPAETAAFEGLNPTAAVTAVGEHILTLLPLLEDATPPADAGWSWVSLLLQSLSKSYCRLLLGCLQQLEAQGFSGLCAAGAAPGAAAAGAAAAAGGPSVVLPRGQSTPHRGPGIGRSQLHSANCWLACVVADVGCLLRLAETLGVCVVGEGEETVEDPLGFAVMHAALKRILDASCASAAGAAAPAAAAEAAAAAAAADTPQMKQTTQAGFEFPADRGLPVEVVRLTAKLFLEKGEK</sequence>
<feature type="compositionally biased region" description="Pro residues" evidence="2">
    <location>
        <begin position="314"/>
        <end position="324"/>
    </location>
</feature>
<keyword evidence="4" id="KW-1185">Reference proteome</keyword>
<reference evidence="3" key="2">
    <citation type="submission" date="2013-10" db="EMBL/GenBank/DDBJ databases">
        <authorList>
            <person name="Aslett M."/>
        </authorList>
    </citation>
    <scope>NUCLEOTIDE SEQUENCE</scope>
    <source>
        <strain evidence="3">Houghton</strain>
    </source>
</reference>